<dbReference type="EMBL" id="JAINUL010000001">
    <property type="protein sequence ID" value="MCC0094956.1"/>
    <property type="molecule type" value="Genomic_DNA"/>
</dbReference>
<protein>
    <submittedName>
        <fullName evidence="1">CoA transferase</fullName>
    </submittedName>
</protein>
<dbReference type="InterPro" id="IPR023606">
    <property type="entry name" value="CoA-Trfase_III_dom_1_sf"/>
</dbReference>
<dbReference type="Pfam" id="PF02515">
    <property type="entry name" value="CoA_transf_3"/>
    <property type="match status" value="1"/>
</dbReference>
<proteinExistence type="predicted"/>
<reference evidence="1 2" key="1">
    <citation type="submission" date="2021-08" db="EMBL/GenBank/DDBJ databases">
        <title>Genomic Architecture of Streptomyces flavotricini NGL1 and Streptomyces erythrochromogenes HMS4 With Differential Plant Beneficial attributes and laccase production capabilities.</title>
        <authorList>
            <person name="Salwan R."/>
            <person name="Kaur R."/>
            <person name="Sharma V."/>
        </authorList>
    </citation>
    <scope>NUCLEOTIDE SEQUENCE [LARGE SCALE GENOMIC DNA]</scope>
    <source>
        <strain evidence="1 2">NGL1</strain>
    </source>
</reference>
<evidence type="ECO:0000313" key="2">
    <source>
        <dbReference type="Proteomes" id="UP001520654"/>
    </source>
</evidence>
<keyword evidence="2" id="KW-1185">Reference proteome</keyword>
<dbReference type="PANTHER" id="PTHR48228:SF5">
    <property type="entry name" value="ALPHA-METHYLACYL-COA RACEMASE"/>
    <property type="match status" value="1"/>
</dbReference>
<sequence>MAVTGNVPGGPGGPGGRGRGPLAGVRVVELAGIGPGPFAAMLLADLGADVVRVDRPGGGGLAVNPAYDVTNRGKRSVLVDLKSAGGPALVLDLVERADVLIEGFRPQVAERLGVGPAECHARNPKLVYGRMTGWGQDGPLAHTAGHDIAYIAVTGALGMIGNPGEPPAVPANLVGDYAGGSLYLVIGVLAALQHARTPGGAGQVVDAAIVDGTAHLTAMIHGMMAAGGWQDRRGVNLLDGGCPFYGTYETSDGGYMAVGALEQQFYDTFVELLGIEGRAPARKDPARWGELREAVAARFKSRTRQEWTEVFEGSDACVAPVLSLREAPFHPHLAARATFTDFGGITQPAPAPRFSATPAAVVAGPALPGAHTESVARDWDVPALLPKEV</sequence>
<keyword evidence="1" id="KW-0808">Transferase</keyword>
<dbReference type="PANTHER" id="PTHR48228">
    <property type="entry name" value="SUCCINYL-COA--D-CITRAMALATE COA-TRANSFERASE"/>
    <property type="match status" value="1"/>
</dbReference>
<dbReference type="InterPro" id="IPR003673">
    <property type="entry name" value="CoA-Trfase_fam_III"/>
</dbReference>
<gene>
    <name evidence="1" type="ORF">K7B10_09215</name>
</gene>
<comment type="caution">
    <text evidence="1">The sequence shown here is derived from an EMBL/GenBank/DDBJ whole genome shotgun (WGS) entry which is preliminary data.</text>
</comment>
<dbReference type="RefSeq" id="WP_229335599.1">
    <property type="nucleotide sequence ID" value="NZ_JAINUL010000001.1"/>
</dbReference>
<name>A0ABS8E1C9_9ACTN</name>
<evidence type="ECO:0000313" key="1">
    <source>
        <dbReference type="EMBL" id="MCC0094956.1"/>
    </source>
</evidence>
<dbReference type="GO" id="GO:0016740">
    <property type="term" value="F:transferase activity"/>
    <property type="evidence" value="ECO:0007669"/>
    <property type="project" value="UniProtKB-KW"/>
</dbReference>
<accession>A0ABS8E1C9</accession>
<dbReference type="SUPFAM" id="SSF89796">
    <property type="entry name" value="CoA-transferase family III (CaiB/BaiF)"/>
    <property type="match status" value="1"/>
</dbReference>
<dbReference type="Gene3D" id="3.30.60.110">
    <property type="match status" value="1"/>
</dbReference>
<dbReference type="Gene3D" id="3.40.50.10540">
    <property type="entry name" value="Crotonobetainyl-coa:carnitine coa-transferase, domain 1"/>
    <property type="match status" value="1"/>
</dbReference>
<dbReference type="InterPro" id="IPR044855">
    <property type="entry name" value="CoA-Trfase_III_dom3_sf"/>
</dbReference>
<organism evidence="1 2">
    <name type="scientific">Streptomyces flavotricini</name>
    <dbReference type="NCBI Taxonomy" id="66888"/>
    <lineage>
        <taxon>Bacteria</taxon>
        <taxon>Bacillati</taxon>
        <taxon>Actinomycetota</taxon>
        <taxon>Actinomycetes</taxon>
        <taxon>Kitasatosporales</taxon>
        <taxon>Streptomycetaceae</taxon>
        <taxon>Streptomyces</taxon>
    </lineage>
</organism>
<dbReference type="Proteomes" id="UP001520654">
    <property type="component" value="Unassembled WGS sequence"/>
</dbReference>
<dbReference type="InterPro" id="IPR050509">
    <property type="entry name" value="CoA-transferase_III"/>
</dbReference>
<dbReference type="Gene3D" id="3.30.1540.10">
    <property type="entry name" value="formyl-coa transferase, domain 3"/>
    <property type="match status" value="1"/>
</dbReference>